<dbReference type="GO" id="GO:0008761">
    <property type="term" value="F:UDP-N-acetylglucosamine 2-epimerase activity"/>
    <property type="evidence" value="ECO:0007669"/>
    <property type="project" value="UniProtKB-EC"/>
</dbReference>
<evidence type="ECO:0000259" key="1">
    <source>
        <dbReference type="Pfam" id="PF02350"/>
    </source>
</evidence>
<keyword evidence="4" id="KW-1185">Reference proteome</keyword>
<dbReference type="AlphaFoldDB" id="A0A378K155"/>
<feature type="domain" description="UDP-N-acetylglucosamine 2-epimerase" evidence="1">
    <location>
        <begin position="25"/>
        <end position="362"/>
    </location>
</feature>
<dbReference type="SUPFAM" id="SSF53756">
    <property type="entry name" value="UDP-Glycosyltransferase/glycogen phosphorylase"/>
    <property type="match status" value="1"/>
</dbReference>
<gene>
    <name evidence="3" type="primary">neuC</name>
    <name evidence="2" type="ORF">Lmor_2831</name>
    <name evidence="3" type="ORF">NCTC12239_02397</name>
</gene>
<protein>
    <submittedName>
        <fullName evidence="2">N-acylglucosamine 2-epimerase</fullName>
    </submittedName>
    <submittedName>
        <fullName evidence="3">Polysialic acid biosynthesis</fullName>
        <ecNumber evidence="3">5.1.3.14</ecNumber>
    </submittedName>
</protein>
<dbReference type="STRING" id="39962.Lmor_2831"/>
<dbReference type="Pfam" id="PF02350">
    <property type="entry name" value="Epimerase_2"/>
    <property type="match status" value="1"/>
</dbReference>
<reference evidence="2 4" key="1">
    <citation type="submission" date="2015-11" db="EMBL/GenBank/DDBJ databases">
        <title>Genomic analysis of 38 Legionella species identifies large and diverse effector repertoires.</title>
        <authorList>
            <person name="Burstein D."/>
            <person name="Amaro F."/>
            <person name="Zusman T."/>
            <person name="Lifshitz Z."/>
            <person name="Cohen O."/>
            <person name="Gilbert J.A."/>
            <person name="Pupko T."/>
            <person name="Shuman H.A."/>
            <person name="Segal G."/>
        </authorList>
    </citation>
    <scope>NUCLEOTIDE SEQUENCE [LARGE SCALE GENOMIC DNA]</scope>
    <source>
        <strain evidence="2 4">ATCC 43877</strain>
    </source>
</reference>
<evidence type="ECO:0000313" key="4">
    <source>
        <dbReference type="Proteomes" id="UP000054985"/>
    </source>
</evidence>
<dbReference type="Gene3D" id="3.40.50.2000">
    <property type="entry name" value="Glycogen Phosphorylase B"/>
    <property type="match status" value="2"/>
</dbReference>
<name>A0A378K155_9GAMM</name>
<keyword evidence="3" id="KW-0413">Isomerase</keyword>
<sequence length="378" mass="42193">MIRRKIIYVSGTRADYGLMREVLKRLDSSKHIELLVCVTGMHLSSVYGNTVEEIESDGLKICGRISVDVENTTHAMMSKTIGYEILGMTEIFAREKPDLILLLGDRGEMLAAAISAVHLNIPLVHLHGGERSGTVDEMIRHAISKLSHYHFVATENSKQRLIKMGERPDSVFVVGAPGLEGIKNYNLTDEKSILQRFGFSSDKKICLCIYHPVVQEYNDLKNQFRHVLDAALAVDLQVICLEPNSDAGGHLIREVIKEYSEYPEVRIIKHLPRAEFIDCLAQVDVMLGNSSSGIIEAASFNLPVVNVGSRQNLRDRSDNVIDVSTSYDAIKAGLYEALQRSDDVYINCYGDGMTSEKCHKLLTTLPLDNHILNKCNAY</sequence>
<dbReference type="NCBIfam" id="TIGR03568">
    <property type="entry name" value="NeuC_NnaA"/>
    <property type="match status" value="1"/>
</dbReference>
<dbReference type="RefSeq" id="WP_035922416.1">
    <property type="nucleotide sequence ID" value="NZ_CAAAJG010000008.1"/>
</dbReference>
<dbReference type="CDD" id="cd03786">
    <property type="entry name" value="GTB_UDP-GlcNAc_2-Epimerase"/>
    <property type="match status" value="1"/>
</dbReference>
<dbReference type="GO" id="GO:0006047">
    <property type="term" value="P:UDP-N-acetylglucosamine metabolic process"/>
    <property type="evidence" value="ECO:0007669"/>
    <property type="project" value="InterPro"/>
</dbReference>
<organism evidence="3 5">
    <name type="scientific">Legionella moravica</name>
    <dbReference type="NCBI Taxonomy" id="39962"/>
    <lineage>
        <taxon>Bacteria</taxon>
        <taxon>Pseudomonadati</taxon>
        <taxon>Pseudomonadota</taxon>
        <taxon>Gammaproteobacteria</taxon>
        <taxon>Legionellales</taxon>
        <taxon>Legionellaceae</taxon>
        <taxon>Legionella</taxon>
    </lineage>
</organism>
<dbReference type="InterPro" id="IPR003331">
    <property type="entry name" value="UDP_GlcNAc_Epimerase_2_dom"/>
</dbReference>
<dbReference type="EMBL" id="LNYN01000042">
    <property type="protein sequence ID" value="KTD30724.1"/>
    <property type="molecule type" value="Genomic_DNA"/>
</dbReference>
<dbReference type="InterPro" id="IPR029767">
    <property type="entry name" value="WecB-like"/>
</dbReference>
<dbReference type="Proteomes" id="UP000254040">
    <property type="component" value="Unassembled WGS sequence"/>
</dbReference>
<dbReference type="GO" id="GO:0004553">
    <property type="term" value="F:hydrolase activity, hydrolyzing O-glycosyl compounds"/>
    <property type="evidence" value="ECO:0007669"/>
    <property type="project" value="InterPro"/>
</dbReference>
<dbReference type="PANTHER" id="PTHR43174:SF3">
    <property type="entry name" value="UDP-N-ACETYLGLUCOSAMINE 2-EPIMERASE"/>
    <property type="match status" value="1"/>
</dbReference>
<dbReference type="EC" id="5.1.3.14" evidence="3"/>
<reference evidence="3 5" key="2">
    <citation type="submission" date="2018-06" db="EMBL/GenBank/DDBJ databases">
        <authorList>
            <consortium name="Pathogen Informatics"/>
            <person name="Doyle S."/>
        </authorList>
    </citation>
    <scope>NUCLEOTIDE SEQUENCE [LARGE SCALE GENOMIC DNA]</scope>
    <source>
        <strain evidence="3 5">NCTC12239</strain>
    </source>
</reference>
<evidence type="ECO:0000313" key="2">
    <source>
        <dbReference type="EMBL" id="KTD30724.1"/>
    </source>
</evidence>
<dbReference type="EMBL" id="UGOG01000001">
    <property type="protein sequence ID" value="STX63452.1"/>
    <property type="molecule type" value="Genomic_DNA"/>
</dbReference>
<proteinExistence type="predicted"/>
<accession>A0A378K155</accession>
<dbReference type="Proteomes" id="UP000054985">
    <property type="component" value="Unassembled WGS sequence"/>
</dbReference>
<dbReference type="PANTHER" id="PTHR43174">
    <property type="entry name" value="UDP-N-ACETYLGLUCOSAMINE 2-EPIMERASE"/>
    <property type="match status" value="1"/>
</dbReference>
<dbReference type="InterPro" id="IPR020004">
    <property type="entry name" value="UDP-GlcNAc_Epase"/>
</dbReference>
<evidence type="ECO:0000313" key="3">
    <source>
        <dbReference type="EMBL" id="STX63452.1"/>
    </source>
</evidence>
<evidence type="ECO:0000313" key="5">
    <source>
        <dbReference type="Proteomes" id="UP000254040"/>
    </source>
</evidence>